<dbReference type="PATRIC" id="fig|467210.3.peg.969"/>
<proteinExistence type="inferred from homology"/>
<organism evidence="6 7">
    <name type="scientific">Lachnoanaerobaculum saburreum</name>
    <dbReference type="NCBI Taxonomy" id="467210"/>
    <lineage>
        <taxon>Bacteria</taxon>
        <taxon>Bacillati</taxon>
        <taxon>Bacillota</taxon>
        <taxon>Clostridia</taxon>
        <taxon>Lachnospirales</taxon>
        <taxon>Lachnospiraceae</taxon>
        <taxon>Lachnoanaerobaculum</taxon>
    </lineage>
</organism>
<keyword evidence="4 6" id="KW-0808">Transferase</keyword>
<dbReference type="EMBL" id="LSDA01000037">
    <property type="protein sequence ID" value="KXB59164.1"/>
    <property type="molecule type" value="Genomic_DNA"/>
</dbReference>
<evidence type="ECO:0000313" key="6">
    <source>
        <dbReference type="EMBL" id="KXB59164.1"/>
    </source>
</evidence>
<keyword evidence="3" id="KW-0328">Glycosyltransferase</keyword>
<gene>
    <name evidence="6" type="ORF">HMPREF1866_00980</name>
</gene>
<reference evidence="7" key="1">
    <citation type="submission" date="2016-01" db="EMBL/GenBank/DDBJ databases">
        <authorList>
            <person name="Mitreva M."/>
            <person name="Pepin K.H."/>
            <person name="Mihindukulasuriya K.A."/>
            <person name="Fulton R."/>
            <person name="Fronick C."/>
            <person name="O'Laughlin M."/>
            <person name="Miner T."/>
            <person name="Herter B."/>
            <person name="Rosa B.A."/>
            <person name="Cordes M."/>
            <person name="Tomlinson C."/>
            <person name="Wollam A."/>
            <person name="Palsikar V.B."/>
            <person name="Mardis E.R."/>
            <person name="Wilson R.K."/>
        </authorList>
    </citation>
    <scope>NUCLEOTIDE SEQUENCE [LARGE SCALE GENOMIC DNA]</scope>
    <source>
        <strain evidence="7">DNF00896</strain>
    </source>
</reference>
<evidence type="ECO:0000256" key="3">
    <source>
        <dbReference type="ARBA" id="ARBA00022676"/>
    </source>
</evidence>
<dbReference type="PANTHER" id="PTHR43179">
    <property type="entry name" value="RHAMNOSYLTRANSFERASE WBBL"/>
    <property type="match status" value="1"/>
</dbReference>
<dbReference type="AlphaFoldDB" id="A0A133ZUQ1"/>
<dbReference type="InterPro" id="IPR001173">
    <property type="entry name" value="Glyco_trans_2-like"/>
</dbReference>
<dbReference type="Pfam" id="PF00535">
    <property type="entry name" value="Glycos_transf_2"/>
    <property type="match status" value="1"/>
</dbReference>
<dbReference type="InterPro" id="IPR029044">
    <property type="entry name" value="Nucleotide-diphossugar_trans"/>
</dbReference>
<sequence length="292" mass="33272">MKLALVVLNYNDADNTLKLLGSVADYAVFDKVIVLDNSSNDDSKVRLKSFCEKNEKVYFVDNHENKGYGAGNNVGIRVAKDLGMDLALIANPDTDFEERVVKVLKSAMEKNVDIGICAPLVETNDVYGSRENVLKGASCWPMRDFLHSLAENGPICRRIFTKALHYDRNFYNAKIRKVGAVLGALLMVRVDAFIRLRGYDEKMFLYGEEDLLSKKMEGIGLKTAVITGYKYKHIHSASIKKSLKSLYSRQKIREESTMYFYKNYLKINPLWQIFAKVFFAFVRLEVIIFGLL</sequence>
<evidence type="ECO:0000259" key="5">
    <source>
        <dbReference type="Pfam" id="PF00535"/>
    </source>
</evidence>
<dbReference type="Gene3D" id="3.90.550.10">
    <property type="entry name" value="Spore Coat Polysaccharide Biosynthesis Protein SpsA, Chain A"/>
    <property type="match status" value="1"/>
</dbReference>
<evidence type="ECO:0000256" key="2">
    <source>
        <dbReference type="ARBA" id="ARBA00006739"/>
    </source>
</evidence>
<protein>
    <submittedName>
        <fullName evidence="6">Glycosyltransferase, group 2 family protein</fullName>
    </submittedName>
</protein>
<dbReference type="PANTHER" id="PTHR43179:SF12">
    <property type="entry name" value="GALACTOFURANOSYLTRANSFERASE GLFT2"/>
    <property type="match status" value="1"/>
</dbReference>
<dbReference type="RefSeq" id="WP_060930852.1">
    <property type="nucleotide sequence ID" value="NZ_KQ959797.1"/>
</dbReference>
<evidence type="ECO:0000256" key="1">
    <source>
        <dbReference type="ARBA" id="ARBA00004776"/>
    </source>
</evidence>
<keyword evidence="7" id="KW-1185">Reference proteome</keyword>
<feature type="domain" description="Glycosyltransferase 2-like" evidence="5">
    <location>
        <begin position="6"/>
        <end position="132"/>
    </location>
</feature>
<dbReference type="Proteomes" id="UP000070394">
    <property type="component" value="Unassembled WGS sequence"/>
</dbReference>
<dbReference type="SUPFAM" id="SSF53448">
    <property type="entry name" value="Nucleotide-diphospho-sugar transferases"/>
    <property type="match status" value="1"/>
</dbReference>
<accession>A0A133ZUQ1</accession>
<evidence type="ECO:0000313" key="7">
    <source>
        <dbReference type="Proteomes" id="UP000070394"/>
    </source>
</evidence>
<comment type="similarity">
    <text evidence="2">Belongs to the glycosyltransferase 2 family.</text>
</comment>
<dbReference type="GO" id="GO:0016757">
    <property type="term" value="F:glycosyltransferase activity"/>
    <property type="evidence" value="ECO:0007669"/>
    <property type="project" value="UniProtKB-KW"/>
</dbReference>
<comment type="pathway">
    <text evidence="1">Cell wall biogenesis; cell wall polysaccharide biosynthesis.</text>
</comment>
<name>A0A133ZUQ1_9FIRM</name>
<evidence type="ECO:0000256" key="4">
    <source>
        <dbReference type="ARBA" id="ARBA00022679"/>
    </source>
</evidence>
<dbReference type="STRING" id="467210.HMPREF1866_00980"/>
<comment type="caution">
    <text evidence="6">The sequence shown here is derived from an EMBL/GenBank/DDBJ whole genome shotgun (WGS) entry which is preliminary data.</text>
</comment>
<dbReference type="OrthoDB" id="9813495at2"/>